<dbReference type="KEGG" id="vg:55613543"/>
<name>A0A513PWK4_9CAUD</name>
<dbReference type="RefSeq" id="YP_009843277.1">
    <property type="nucleotide sequence ID" value="NC_048747.1"/>
</dbReference>
<dbReference type="GeneID" id="55613543"/>
<reference evidence="1 2" key="1">
    <citation type="submission" date="2019-01" db="EMBL/GenBank/DDBJ databases">
        <authorList>
            <person name="Le T.S."/>
            <person name="Kurtboke I."/>
        </authorList>
    </citation>
    <scope>NUCLEOTIDE SEQUENCE [LARGE SCALE GENOMIC DNA]</scope>
</reference>
<evidence type="ECO:0000313" key="1">
    <source>
        <dbReference type="EMBL" id="QAU04330.1"/>
    </source>
</evidence>
<protein>
    <submittedName>
        <fullName evidence="1">Uncharacterized protein</fullName>
    </submittedName>
</protein>
<proteinExistence type="predicted"/>
<accession>A0A513PWK4</accession>
<keyword evidence="2" id="KW-1185">Reference proteome</keyword>
<sequence length="169" mass="19386">MSDFRKVAYGYVDSRLLDPTLTVINGILRAYVQSSQDMEMMIDPASIQEVLEMGDKITGKDFKHWVMANYERGAGRRARLMRNIVFFLNGKISARTLEQAITADEQLVTTTELKYIKAAIPNVDRRNLDEIEDVIRHLHHEDVYRLIEGIGPQMFARMLITFNGESAYA</sequence>
<dbReference type="EMBL" id="MK368614">
    <property type="protein sequence ID" value="QAU04330.1"/>
    <property type="molecule type" value="Genomic_DNA"/>
</dbReference>
<dbReference type="Proteomes" id="UP000320660">
    <property type="component" value="Segment"/>
</dbReference>
<organism evidence="1 2">
    <name type="scientific">Vibrio phage 2 TSL-2019</name>
    <dbReference type="NCBI Taxonomy" id="2508172"/>
    <lineage>
        <taxon>Viruses</taxon>
        <taxon>Duplodnaviria</taxon>
        <taxon>Heunggongvirae</taxon>
        <taxon>Uroviricota</taxon>
        <taxon>Caudoviricetes</taxon>
        <taxon>Chimalliviridae</taxon>
        <taxon>Gorgonvirinae</taxon>
        <taxon>Aphroditevirus</taxon>
        <taxon>Aphroditevirus av2TSL2019</taxon>
    </lineage>
</organism>
<evidence type="ECO:0000313" key="2">
    <source>
        <dbReference type="Proteomes" id="UP000320660"/>
    </source>
</evidence>